<reference evidence="1 2" key="1">
    <citation type="submission" date="2024-01" db="EMBL/GenBank/DDBJ databases">
        <title>Novel species of the genus Luteimonas isolated from rivers.</title>
        <authorList>
            <person name="Lu H."/>
        </authorList>
    </citation>
    <scope>NUCLEOTIDE SEQUENCE [LARGE SCALE GENOMIC DNA]</scope>
    <source>
        <strain evidence="1 2">SMYT11W</strain>
    </source>
</reference>
<organism evidence="1 2">
    <name type="scientific">Luteimonas flava</name>
    <dbReference type="NCBI Taxonomy" id="3115822"/>
    <lineage>
        <taxon>Bacteria</taxon>
        <taxon>Pseudomonadati</taxon>
        <taxon>Pseudomonadota</taxon>
        <taxon>Gammaproteobacteria</taxon>
        <taxon>Lysobacterales</taxon>
        <taxon>Lysobacteraceae</taxon>
        <taxon>Luteimonas</taxon>
    </lineage>
</organism>
<evidence type="ECO:0000313" key="1">
    <source>
        <dbReference type="EMBL" id="MEF3082721.1"/>
    </source>
</evidence>
<dbReference type="Gene3D" id="3.40.50.2300">
    <property type="match status" value="1"/>
</dbReference>
<accession>A0ABU7WFH9</accession>
<protein>
    <recommendedName>
        <fullName evidence="3">Response regulator</fullName>
    </recommendedName>
</protein>
<comment type="caution">
    <text evidence="1">The sequence shown here is derived from an EMBL/GenBank/DDBJ whole genome shotgun (WGS) entry which is preliminary data.</text>
</comment>
<dbReference type="RefSeq" id="WP_332078440.1">
    <property type="nucleotide sequence ID" value="NZ_JAZHBM010000002.1"/>
</dbReference>
<proteinExistence type="predicted"/>
<name>A0ABU7WFH9_9GAMM</name>
<gene>
    <name evidence="1" type="ORF">V3391_10955</name>
</gene>
<sequence>MIVEDEALAIESWDRDIQDFNRRANKAFAFTQSYARSKQEALEKLARQRFDCAVVDLRLPNSPEEHGTGVPVGNDVLHGVLSNLGIPAWVYSGYESEVSDEVKASNIKVARKEGGASTAILEDFEKQAGLMDAMDQMRCKVAQETSLLFNRSIWPRWEERWATREDRELIKGIITRQTVAHVADALSQAPAHHPDEFYVVPALYADRLETGDILTHEEETLIVLTPRCNLANKLPTKIVFAVCAPCEAWAQWQGDLGGSSKAKERAEDDIGKHATQGHAIATHFMPPLETRGPWLVDFRELRVIDSSKVAELLKQRIATVAPQFIANLVQRHSAYIGRIGQPDLNARLLIDLCRPAARTAGAAAAP</sequence>
<dbReference type="Proteomes" id="UP001358324">
    <property type="component" value="Unassembled WGS sequence"/>
</dbReference>
<evidence type="ECO:0008006" key="3">
    <source>
        <dbReference type="Google" id="ProtNLM"/>
    </source>
</evidence>
<dbReference type="EMBL" id="JAZHBM010000002">
    <property type="protein sequence ID" value="MEF3082721.1"/>
    <property type="molecule type" value="Genomic_DNA"/>
</dbReference>
<keyword evidence="2" id="KW-1185">Reference proteome</keyword>
<evidence type="ECO:0000313" key="2">
    <source>
        <dbReference type="Proteomes" id="UP001358324"/>
    </source>
</evidence>